<dbReference type="AlphaFoldDB" id="A0A875S8J9"/>
<dbReference type="Proteomes" id="UP000662931">
    <property type="component" value="Chromosome 4"/>
</dbReference>
<accession>A0A875S8J9</accession>
<evidence type="ECO:0000256" key="3">
    <source>
        <dbReference type="ARBA" id="ARBA00022737"/>
    </source>
</evidence>
<proteinExistence type="predicted"/>
<keyword evidence="2" id="KW-0507">mRNA processing</keyword>
<name>A0A875S8J9_EENNA</name>
<keyword evidence="3" id="KW-0677">Repeat</keyword>
<reference evidence="8" key="1">
    <citation type="submission" date="2020-10" db="EMBL/GenBank/DDBJ databases">
        <authorList>
            <person name="Roach M.J.R."/>
        </authorList>
    </citation>
    <scope>NUCLEOTIDE SEQUENCE</scope>
    <source>
        <strain evidence="8">CBS 1945</strain>
    </source>
</reference>
<feature type="compositionally biased region" description="Polar residues" evidence="6">
    <location>
        <begin position="22"/>
        <end position="34"/>
    </location>
</feature>
<dbReference type="InterPro" id="IPR019734">
    <property type="entry name" value="TPR_rpt"/>
</dbReference>
<dbReference type="InterPro" id="IPR059164">
    <property type="entry name" value="HAT_PRP39_C"/>
</dbReference>
<dbReference type="GO" id="GO:0000244">
    <property type="term" value="P:spliceosomal tri-snRNP complex assembly"/>
    <property type="evidence" value="ECO:0007669"/>
    <property type="project" value="TreeGrafter"/>
</dbReference>
<dbReference type="InterPro" id="IPR011990">
    <property type="entry name" value="TPR-like_helical_dom_sf"/>
</dbReference>
<evidence type="ECO:0000313" key="9">
    <source>
        <dbReference type="Proteomes" id="UP000662931"/>
    </source>
</evidence>
<dbReference type="GO" id="GO:0046540">
    <property type="term" value="C:U4/U6 x U5 tri-snRNP complex"/>
    <property type="evidence" value="ECO:0007669"/>
    <property type="project" value="TreeGrafter"/>
</dbReference>
<dbReference type="PANTHER" id="PTHR11246:SF1">
    <property type="entry name" value="PRE-MRNA-PROCESSING FACTOR 6"/>
    <property type="match status" value="1"/>
</dbReference>
<evidence type="ECO:0000256" key="6">
    <source>
        <dbReference type="SAM" id="MobiDB-lite"/>
    </source>
</evidence>
<gene>
    <name evidence="8" type="ORF">FOA43_004620</name>
</gene>
<dbReference type="EMBL" id="CP064815">
    <property type="protein sequence ID" value="QPG77213.1"/>
    <property type="molecule type" value="Genomic_DNA"/>
</dbReference>
<dbReference type="GeneID" id="62198020"/>
<dbReference type="RefSeq" id="XP_038780778.1">
    <property type="nucleotide sequence ID" value="XM_038924850.1"/>
</dbReference>
<keyword evidence="4" id="KW-0508">mRNA splicing</keyword>
<dbReference type="Gene3D" id="1.25.40.10">
    <property type="entry name" value="Tetratricopeptide repeat domain"/>
    <property type="match status" value="3"/>
</dbReference>
<protein>
    <recommendedName>
        <fullName evidence="7">PRP1 splicing factor N-terminal domain-containing protein</fullName>
    </recommendedName>
</protein>
<evidence type="ECO:0000256" key="1">
    <source>
        <dbReference type="ARBA" id="ARBA00004123"/>
    </source>
</evidence>
<feature type="region of interest" description="Disordered" evidence="6">
    <location>
        <begin position="1"/>
        <end position="61"/>
    </location>
</feature>
<dbReference type="InterPro" id="IPR045075">
    <property type="entry name" value="Syf1-like"/>
</dbReference>
<dbReference type="InterPro" id="IPR003107">
    <property type="entry name" value="HAT"/>
</dbReference>
<evidence type="ECO:0000313" key="8">
    <source>
        <dbReference type="EMBL" id="QPG77213.1"/>
    </source>
</evidence>
<dbReference type="SUPFAM" id="SSF48452">
    <property type="entry name" value="TPR-like"/>
    <property type="match status" value="3"/>
</dbReference>
<keyword evidence="9" id="KW-1185">Reference proteome</keyword>
<dbReference type="Pfam" id="PF06424">
    <property type="entry name" value="PRP1_N"/>
    <property type="match status" value="1"/>
</dbReference>
<dbReference type="InterPro" id="IPR010491">
    <property type="entry name" value="PRP1_N"/>
</dbReference>
<keyword evidence="5" id="KW-0539">Nucleus</keyword>
<dbReference type="OrthoDB" id="440128at2759"/>
<dbReference type="Pfam" id="PF13428">
    <property type="entry name" value="TPR_14"/>
    <property type="match status" value="1"/>
</dbReference>
<feature type="domain" description="PRP1 splicing factor N-terminal" evidence="7">
    <location>
        <begin position="8"/>
        <end position="144"/>
    </location>
</feature>
<comment type="subcellular location">
    <subcellularLocation>
        <location evidence="1">Nucleus</location>
    </subcellularLocation>
</comment>
<dbReference type="SMART" id="SM00386">
    <property type="entry name" value="HAT"/>
    <property type="match status" value="12"/>
</dbReference>
<dbReference type="Pfam" id="PF23241">
    <property type="entry name" value="HAT_PRP39_C"/>
    <property type="match status" value="1"/>
</dbReference>
<evidence type="ECO:0000256" key="2">
    <source>
        <dbReference type="ARBA" id="ARBA00022664"/>
    </source>
</evidence>
<evidence type="ECO:0000256" key="5">
    <source>
        <dbReference type="ARBA" id="ARBA00023242"/>
    </source>
</evidence>
<organism evidence="8 9">
    <name type="scientific">Eeniella nana</name>
    <name type="common">Yeast</name>
    <name type="synonym">Brettanomyces nanus</name>
    <dbReference type="NCBI Taxonomy" id="13502"/>
    <lineage>
        <taxon>Eukaryota</taxon>
        <taxon>Fungi</taxon>
        <taxon>Dikarya</taxon>
        <taxon>Ascomycota</taxon>
        <taxon>Saccharomycotina</taxon>
        <taxon>Pichiomycetes</taxon>
        <taxon>Pichiales</taxon>
        <taxon>Pichiaceae</taxon>
        <taxon>Brettanomyces</taxon>
    </lineage>
</organism>
<sequence>MSFLNQDAPPGYISGLGRGATGFSTQADFGSTSRVKSEDHGQFEDAENDDEADKHVIADDKDDDEADSLFELIDKKLKRKKRKVKKHRTIDEDGTNTKVQVTEIKSGEAIKEIGNEFADAKQELASVSTDEWLSLPESGDFTKKTKRRREQMQEQQRYYRNSDNITLGLRDSAGDSTYKLDISRISIARDQVLAGQLAQANDNKVGVNQLEYISELEKKDQDGVSHGVSKFVSNVGDYQRTRSMFAKLRRSEPYKAENWIASARLEVDAKKLNRARELISEGCEKCPKSEEVWLVSLEIHSDDYQACRVIVADSVRSNPRSLRLWLKAVSFETDELSKKRVLMRALEFLPKSVSLWLEIVKYENDRDMQVQMLRKATSLIPTSVELWLKLASIQLVPDAQQTLNEARAAVNAETAYILWLSSAKLEEKASGNEIKVTRIVEKCFQTVGNTLKREDWLHEAIESEEEYPLTARAVVFNSMNVGLELSDCRLQTWKEDALKASQNGHNEVARSIYMFVTSNHPDDTKTWLEYASFEKKLGNISALYVVYEMATKACPNCVQLHLMYAKDKWNIDNDIDRARDILKEALKLNRQSEDVWFAAAKLEWINGRLESAIKLYEECRKTVVEPTARAWYNQVTLERYMGSTENAITLVDQGLQHHEMEPKLYLQKGQINESLGKYEEAREVYDLGCKKCPESYLLWIHLARMYKDKLDRKIKARSTLEEAIASYPKEENLYIAWLRVEGEKSSAALMIISKGLQQIPDSPLLWSANILQAKPQHRKNMYATALSKTGDHVVVVLTVARDLMACGKLAQAKRFFDACIEKDPDYGDAYKYYHDFLQKYGEAKQVEELERKFVENEPHHGENWCSMMKSIENLGKSMKELAREFL</sequence>
<evidence type="ECO:0000259" key="7">
    <source>
        <dbReference type="Pfam" id="PF06424"/>
    </source>
</evidence>
<dbReference type="SMART" id="SM00028">
    <property type="entry name" value="TPR"/>
    <property type="match status" value="4"/>
</dbReference>
<dbReference type="PANTHER" id="PTHR11246">
    <property type="entry name" value="PRE-MRNA SPLICING FACTOR"/>
    <property type="match status" value="1"/>
</dbReference>
<evidence type="ECO:0000256" key="4">
    <source>
        <dbReference type="ARBA" id="ARBA00023187"/>
    </source>
</evidence>
<dbReference type="GO" id="GO:0071013">
    <property type="term" value="C:catalytic step 2 spliceosome"/>
    <property type="evidence" value="ECO:0007669"/>
    <property type="project" value="TreeGrafter"/>
</dbReference>
<dbReference type="KEGG" id="bnn:FOA43_004620"/>